<evidence type="ECO:0000256" key="8">
    <source>
        <dbReference type="ARBA" id="ARBA00023098"/>
    </source>
</evidence>
<evidence type="ECO:0000256" key="3">
    <source>
        <dbReference type="ARBA" id="ARBA00008655"/>
    </source>
</evidence>
<evidence type="ECO:0000256" key="11">
    <source>
        <dbReference type="ARBA" id="ARBA00023264"/>
    </source>
</evidence>
<comment type="pathway">
    <text evidence="2">Lipid metabolism.</text>
</comment>
<evidence type="ECO:0000256" key="5">
    <source>
        <dbReference type="ARBA" id="ARBA00022679"/>
    </source>
</evidence>
<sequence length="512" mass="53662">MKLKDSPFVELGCPFTAYEAAKLLILLPWVPLRLGLGGAALVLIAVINSTVAWGVPCDQPLPAWRRNVVLAAKELVGVVLWAMGFRVRVTGRQHLAAALQLRAVGVFNHASWVDAFLLVWLMAPSGVSKADNAQLPVIGTAIRAMQTVFIPYEKLSKLRRMEGASGSSGDSLAGDSAASATPGAGSSAAAMSSGSSAGLNGFVASAAVATTGEAAARQPAAASPEKPSAGARAGNGSTLARGTPLPDPKPSSGKPGDDFIVQGNVTEVLLQRVRHPSYCRPGGYPILVMAPEGTTANGRGLLRFRTGAFVLGRPVLPICIKYKFRGANPAWTMGDARWNFLRLMCQWHNDVELELLPPVVPSELELREPALFAARVRSAMATCLQVPLVEASHDDYLALRKLGLKGVSWDGRRLEAAPGAPLLQLCKRRPAGQEERGAEEQKGAGQVGRRRGGPLEDHPNGPACDVGGDGGGTAAKGEAGEGAWGRSVPGLVSVRLEDLDLAEVMELAAKLA</sequence>
<gene>
    <name evidence="15" type="ORF">HXX76_008390</name>
</gene>
<keyword evidence="9" id="KW-0472">Membrane</keyword>
<reference evidence="15" key="1">
    <citation type="journal article" date="2020" name="bioRxiv">
        <title>Comparative genomics of Chlamydomonas.</title>
        <authorList>
            <person name="Craig R.J."/>
            <person name="Hasan A.R."/>
            <person name="Ness R.W."/>
            <person name="Keightley P.D."/>
        </authorList>
    </citation>
    <scope>NUCLEOTIDE SEQUENCE</scope>
    <source>
        <strain evidence="15">SAG 7.73</strain>
    </source>
</reference>
<dbReference type="CDD" id="cd07991">
    <property type="entry name" value="LPLAT_LPCAT1-like"/>
    <property type="match status" value="1"/>
</dbReference>
<dbReference type="Proteomes" id="UP000650467">
    <property type="component" value="Unassembled WGS sequence"/>
</dbReference>
<dbReference type="GO" id="GO:0016020">
    <property type="term" value="C:membrane"/>
    <property type="evidence" value="ECO:0007669"/>
    <property type="project" value="UniProtKB-SubCell"/>
</dbReference>
<evidence type="ECO:0000256" key="12">
    <source>
        <dbReference type="ARBA" id="ARBA00023315"/>
    </source>
</evidence>
<keyword evidence="7" id="KW-1133">Transmembrane helix</keyword>
<evidence type="ECO:0000256" key="9">
    <source>
        <dbReference type="ARBA" id="ARBA00023136"/>
    </source>
</evidence>
<evidence type="ECO:0000256" key="4">
    <source>
        <dbReference type="ARBA" id="ARBA00022516"/>
    </source>
</evidence>
<dbReference type="InterPro" id="IPR045252">
    <property type="entry name" value="LPCAT1-like"/>
</dbReference>
<proteinExistence type="inferred from homology"/>
<comment type="caution">
    <text evidence="15">The sequence shown here is derived from an EMBL/GenBank/DDBJ whole genome shotgun (WGS) entry which is preliminary data.</text>
</comment>
<organism evidence="15 16">
    <name type="scientific">Chlamydomonas incerta</name>
    <dbReference type="NCBI Taxonomy" id="51695"/>
    <lineage>
        <taxon>Eukaryota</taxon>
        <taxon>Viridiplantae</taxon>
        <taxon>Chlorophyta</taxon>
        <taxon>core chlorophytes</taxon>
        <taxon>Chlorophyceae</taxon>
        <taxon>CS clade</taxon>
        <taxon>Chlamydomonadales</taxon>
        <taxon>Chlamydomonadaceae</taxon>
        <taxon>Chlamydomonas</taxon>
    </lineage>
</organism>
<keyword evidence="8" id="KW-0443">Lipid metabolism</keyword>
<feature type="region of interest" description="Disordered" evidence="13">
    <location>
        <begin position="216"/>
        <end position="258"/>
    </location>
</feature>
<keyword evidence="6" id="KW-0812">Transmembrane</keyword>
<dbReference type="AlphaFoldDB" id="A0A835T3S8"/>
<keyword evidence="4" id="KW-0444">Lipid biosynthesis</keyword>
<protein>
    <recommendedName>
        <fullName evidence="14">Phospholipid/glycerol acyltransferase domain-containing protein</fullName>
    </recommendedName>
</protein>
<evidence type="ECO:0000259" key="14">
    <source>
        <dbReference type="SMART" id="SM00563"/>
    </source>
</evidence>
<keyword evidence="12" id="KW-0012">Acyltransferase</keyword>
<dbReference type="Pfam" id="PF01553">
    <property type="entry name" value="Acyltransferase"/>
    <property type="match status" value="1"/>
</dbReference>
<feature type="compositionally biased region" description="Basic and acidic residues" evidence="13">
    <location>
        <begin position="431"/>
        <end position="442"/>
    </location>
</feature>
<comment type="subcellular location">
    <subcellularLocation>
        <location evidence="1">Membrane</location>
    </subcellularLocation>
</comment>
<dbReference type="SMART" id="SM00563">
    <property type="entry name" value="PlsC"/>
    <property type="match status" value="1"/>
</dbReference>
<evidence type="ECO:0000313" key="15">
    <source>
        <dbReference type="EMBL" id="KAG2433324.1"/>
    </source>
</evidence>
<evidence type="ECO:0000256" key="13">
    <source>
        <dbReference type="SAM" id="MobiDB-lite"/>
    </source>
</evidence>
<evidence type="ECO:0000256" key="6">
    <source>
        <dbReference type="ARBA" id="ARBA00022692"/>
    </source>
</evidence>
<dbReference type="PANTHER" id="PTHR23063">
    <property type="entry name" value="PHOSPHOLIPID ACYLTRANSFERASE"/>
    <property type="match status" value="1"/>
</dbReference>
<dbReference type="GO" id="GO:0008374">
    <property type="term" value="F:O-acyltransferase activity"/>
    <property type="evidence" value="ECO:0007669"/>
    <property type="project" value="InterPro"/>
</dbReference>
<dbReference type="GO" id="GO:0008654">
    <property type="term" value="P:phospholipid biosynthetic process"/>
    <property type="evidence" value="ECO:0007669"/>
    <property type="project" value="UniProtKB-KW"/>
</dbReference>
<dbReference type="PANTHER" id="PTHR23063:SF59">
    <property type="entry name" value="ACYLTRANSFERASE"/>
    <property type="match status" value="1"/>
</dbReference>
<dbReference type="EMBL" id="JAEHOC010000019">
    <property type="protein sequence ID" value="KAG2433324.1"/>
    <property type="molecule type" value="Genomic_DNA"/>
</dbReference>
<keyword evidence="5" id="KW-0808">Transferase</keyword>
<dbReference type="InterPro" id="IPR002123">
    <property type="entry name" value="Plipid/glycerol_acylTrfase"/>
</dbReference>
<evidence type="ECO:0000256" key="10">
    <source>
        <dbReference type="ARBA" id="ARBA00023209"/>
    </source>
</evidence>
<keyword evidence="11" id="KW-1208">Phospholipid metabolism</keyword>
<feature type="region of interest" description="Disordered" evidence="13">
    <location>
        <begin position="163"/>
        <end position="190"/>
    </location>
</feature>
<feature type="region of interest" description="Disordered" evidence="13">
    <location>
        <begin position="430"/>
        <end position="486"/>
    </location>
</feature>
<dbReference type="SUPFAM" id="SSF69593">
    <property type="entry name" value="Glycerol-3-phosphate (1)-acyltransferase"/>
    <property type="match status" value="1"/>
</dbReference>
<keyword evidence="16" id="KW-1185">Reference proteome</keyword>
<evidence type="ECO:0000256" key="2">
    <source>
        <dbReference type="ARBA" id="ARBA00005189"/>
    </source>
</evidence>
<comment type="similarity">
    <text evidence="3">Belongs to the 1-acyl-sn-glycerol-3-phosphate acyltransferase family.</text>
</comment>
<keyword evidence="10" id="KW-0594">Phospholipid biosynthesis</keyword>
<feature type="domain" description="Phospholipid/glycerol acyltransferase" evidence="14">
    <location>
        <begin position="103"/>
        <end position="323"/>
    </location>
</feature>
<evidence type="ECO:0000313" key="16">
    <source>
        <dbReference type="Proteomes" id="UP000650467"/>
    </source>
</evidence>
<evidence type="ECO:0000256" key="1">
    <source>
        <dbReference type="ARBA" id="ARBA00004370"/>
    </source>
</evidence>
<name>A0A835T3S8_CHLIN</name>
<evidence type="ECO:0000256" key="7">
    <source>
        <dbReference type="ARBA" id="ARBA00022989"/>
    </source>
</evidence>
<accession>A0A835T3S8</accession>
<dbReference type="OrthoDB" id="272512at2759"/>